<dbReference type="CDD" id="cd06577">
    <property type="entry name" value="PASTA_pknB"/>
    <property type="match status" value="3"/>
</dbReference>
<gene>
    <name evidence="3" type="ORF">SAMN05661053_2171</name>
</gene>
<dbReference type="InterPro" id="IPR005543">
    <property type="entry name" value="PASTA_dom"/>
</dbReference>
<keyword evidence="1" id="KW-1133">Transmembrane helix</keyword>
<sequence length="253" mass="27350">MNKIKSLWNKVRQTAIFKAFVIWIVVVIVLVFMVDKLLMPAFAGAFAKTGEVPNLEGLSEKAAETALTEAGFKFEWVKEGRYSSQVPAGMVLVQMPKAGRTAKIGRTVRLTKSLGLRKVIIPDLRGKSQKQADISLVRAGLVNGGTIQGAHQSIPRGAVIRTIPLAGDTVRVGDTVKVVISAGATSGRTLLPNFEGILMDEVYPQMDRLGFKVGSVKRQKSEDGARPGSVIETSPKYGDYLKPGARVNFIIAD</sequence>
<evidence type="ECO:0000313" key="4">
    <source>
        <dbReference type="Proteomes" id="UP000255423"/>
    </source>
</evidence>
<reference evidence="3 4" key="1">
    <citation type="submission" date="2017-08" db="EMBL/GenBank/DDBJ databases">
        <authorList>
            <person name="de Groot N.N."/>
        </authorList>
    </citation>
    <scope>NUCLEOTIDE SEQUENCE [LARGE SCALE GENOMIC DNA]</scope>
    <source>
        <strain evidence="3 4">HM2</strain>
    </source>
</reference>
<dbReference type="SMART" id="SM00740">
    <property type="entry name" value="PASTA"/>
    <property type="match status" value="3"/>
</dbReference>
<dbReference type="PROSITE" id="PS51178">
    <property type="entry name" value="PASTA"/>
    <property type="match status" value="3"/>
</dbReference>
<evidence type="ECO:0000313" key="3">
    <source>
        <dbReference type="EMBL" id="SUQ24757.1"/>
    </source>
</evidence>
<organism evidence="3 4">
    <name type="scientific">Fibrobacter succinogenes</name>
    <name type="common">Bacteroides succinogenes</name>
    <dbReference type="NCBI Taxonomy" id="833"/>
    <lineage>
        <taxon>Bacteria</taxon>
        <taxon>Pseudomonadati</taxon>
        <taxon>Fibrobacterota</taxon>
        <taxon>Fibrobacteria</taxon>
        <taxon>Fibrobacterales</taxon>
        <taxon>Fibrobacteraceae</taxon>
        <taxon>Fibrobacter</taxon>
    </lineage>
</organism>
<dbReference type="Pfam" id="PF03793">
    <property type="entry name" value="PASTA"/>
    <property type="match status" value="3"/>
</dbReference>
<name>A0A380S698_FIBSU</name>
<protein>
    <submittedName>
        <fullName evidence="3">PASTA domain, binds beta-lactams</fullName>
    </submittedName>
</protein>
<dbReference type="AlphaFoldDB" id="A0A380S698"/>
<feature type="domain" description="PASTA" evidence="2">
    <location>
        <begin position="48"/>
        <end position="114"/>
    </location>
</feature>
<evidence type="ECO:0000256" key="1">
    <source>
        <dbReference type="SAM" id="Phobius"/>
    </source>
</evidence>
<feature type="transmembrane region" description="Helical" evidence="1">
    <location>
        <begin position="15"/>
        <end position="34"/>
    </location>
</feature>
<dbReference type="Gene3D" id="3.30.10.20">
    <property type="match status" value="3"/>
</dbReference>
<evidence type="ECO:0000259" key="2">
    <source>
        <dbReference type="PROSITE" id="PS51178"/>
    </source>
</evidence>
<dbReference type="RefSeq" id="WP_088660905.1">
    <property type="nucleotide sequence ID" value="NZ_UHJL01000003.1"/>
</dbReference>
<dbReference type="Proteomes" id="UP000255423">
    <property type="component" value="Unassembled WGS sequence"/>
</dbReference>
<feature type="domain" description="PASTA" evidence="2">
    <location>
        <begin position="115"/>
        <end position="182"/>
    </location>
</feature>
<keyword evidence="1" id="KW-0472">Membrane</keyword>
<keyword evidence="1" id="KW-0812">Transmembrane</keyword>
<accession>A0A380S698</accession>
<feature type="domain" description="PASTA" evidence="2">
    <location>
        <begin position="185"/>
        <end position="253"/>
    </location>
</feature>
<proteinExistence type="predicted"/>
<dbReference type="EMBL" id="UHJL01000003">
    <property type="protein sequence ID" value="SUQ24757.1"/>
    <property type="molecule type" value="Genomic_DNA"/>
</dbReference>